<dbReference type="Proteomes" id="UP001501581">
    <property type="component" value="Unassembled WGS sequence"/>
</dbReference>
<evidence type="ECO:0000313" key="4">
    <source>
        <dbReference type="EMBL" id="GAA1091757.1"/>
    </source>
</evidence>
<name>A0ABN1TL52_9ACTN</name>
<comment type="caution">
    <text evidence="4">The sequence shown here is derived from an EMBL/GenBank/DDBJ whole genome shotgun (WGS) entry which is preliminary data.</text>
</comment>
<feature type="chain" id="PRO_5046451923" evidence="3">
    <location>
        <begin position="29"/>
        <end position="357"/>
    </location>
</feature>
<organism evidence="4 5">
    <name type="scientific">Nocardioides dubius</name>
    <dbReference type="NCBI Taxonomy" id="317019"/>
    <lineage>
        <taxon>Bacteria</taxon>
        <taxon>Bacillati</taxon>
        <taxon>Actinomycetota</taxon>
        <taxon>Actinomycetes</taxon>
        <taxon>Propionibacteriales</taxon>
        <taxon>Nocardioidaceae</taxon>
        <taxon>Nocardioides</taxon>
    </lineage>
</organism>
<evidence type="ECO:0000313" key="5">
    <source>
        <dbReference type="Proteomes" id="UP001501581"/>
    </source>
</evidence>
<proteinExistence type="predicted"/>
<feature type="signal peptide" evidence="3">
    <location>
        <begin position="1"/>
        <end position="28"/>
    </location>
</feature>
<accession>A0ABN1TL52</accession>
<evidence type="ECO:0000256" key="3">
    <source>
        <dbReference type="SAM" id="SignalP"/>
    </source>
</evidence>
<dbReference type="Gene3D" id="2.60.40.230">
    <property type="entry name" value="Neocarzinostatin-like"/>
    <property type="match status" value="1"/>
</dbReference>
<dbReference type="EMBL" id="BAAALG010000001">
    <property type="protein sequence ID" value="GAA1091757.1"/>
    <property type="molecule type" value="Genomic_DNA"/>
</dbReference>
<evidence type="ECO:0000256" key="2">
    <source>
        <dbReference type="SAM" id="Phobius"/>
    </source>
</evidence>
<gene>
    <name evidence="4" type="ORF">GCM10009668_03260</name>
</gene>
<keyword evidence="2" id="KW-0472">Membrane</keyword>
<sequence>MVRTARLLGALALLCGMVSLLGTAPAQAAGRVSVANEFGSAKIDGTYSTTLTLSGSGFQSIKGGHGGIYVWFGTVNGVWQPSKGGVSGKDYRYVPDSETADNQGFQRYIAFPGSDTASAAAATMGENGSWQVKLAVPGPTFQAVGRNGAAVSVDCRKVQCGVITVGAHGVKNANNETFTPVSVGDLYQAQPETTDPEELSGAVPPEPGTPAETAKRKAGNPKLEVDRTSAVAGRVLPFTVTGLVSGQQITVVFADGRAAAGPFLVGDTGQLAGVITLPADLPAGTYELRVFGVDKAPAVKFAVRAADEDVAAQPVAASTEDDDKVETWGKVFTGFAAAVLLLALARLLMIARSRRAK</sequence>
<keyword evidence="3" id="KW-0732">Signal</keyword>
<keyword evidence="2" id="KW-1133">Transmembrane helix</keyword>
<feature type="region of interest" description="Disordered" evidence="1">
    <location>
        <begin position="191"/>
        <end position="222"/>
    </location>
</feature>
<keyword evidence="5" id="KW-1185">Reference proteome</keyword>
<evidence type="ECO:0000256" key="1">
    <source>
        <dbReference type="SAM" id="MobiDB-lite"/>
    </source>
</evidence>
<protein>
    <submittedName>
        <fullName evidence="4">Uncharacterized protein</fullName>
    </submittedName>
</protein>
<dbReference type="RefSeq" id="WP_343990668.1">
    <property type="nucleotide sequence ID" value="NZ_BAAALG010000001.1"/>
</dbReference>
<feature type="transmembrane region" description="Helical" evidence="2">
    <location>
        <begin position="328"/>
        <end position="349"/>
    </location>
</feature>
<reference evidence="4 5" key="1">
    <citation type="journal article" date="2019" name="Int. J. Syst. Evol. Microbiol.">
        <title>The Global Catalogue of Microorganisms (GCM) 10K type strain sequencing project: providing services to taxonomists for standard genome sequencing and annotation.</title>
        <authorList>
            <consortium name="The Broad Institute Genomics Platform"/>
            <consortium name="The Broad Institute Genome Sequencing Center for Infectious Disease"/>
            <person name="Wu L."/>
            <person name="Ma J."/>
        </authorList>
    </citation>
    <scope>NUCLEOTIDE SEQUENCE [LARGE SCALE GENOMIC DNA]</scope>
    <source>
        <strain evidence="4 5">JCM 13008</strain>
    </source>
</reference>
<keyword evidence="2" id="KW-0812">Transmembrane</keyword>